<gene>
    <name evidence="1" type="ORF">I5R27_16280</name>
</gene>
<dbReference type="EMBL" id="CP065202">
    <property type="protein sequence ID" value="QPL30384.1"/>
    <property type="molecule type" value="Genomic_DNA"/>
</dbReference>
<protein>
    <submittedName>
        <fullName evidence="1">Uncharacterized protein</fullName>
    </submittedName>
</protein>
<proteinExistence type="predicted"/>
<evidence type="ECO:0000313" key="2">
    <source>
        <dbReference type="Proteomes" id="UP000594467"/>
    </source>
</evidence>
<reference evidence="1 2" key="1">
    <citation type="submission" date="2020-11" db="EMBL/GenBank/DDBJ databases">
        <title>The Complete Genome of Pseudomonas fragi A13BB.</title>
        <authorList>
            <person name="Awolope O.K."/>
            <person name="O'Driscoll N.H."/>
            <person name="Di Salvo A."/>
            <person name="Lamb A.J."/>
        </authorList>
    </citation>
    <scope>NUCLEOTIDE SEQUENCE [LARGE SCALE GENOMIC DNA]</scope>
    <source>
        <strain evidence="1 2">A13BB</strain>
    </source>
</reference>
<accession>A0A9Q6YDZ0</accession>
<name>A0A9Q6YDZ0_PSEFR</name>
<dbReference type="RefSeq" id="WP_196882627.1">
    <property type="nucleotide sequence ID" value="NZ_CP065202.1"/>
</dbReference>
<sequence length="77" mass="8420">MNHPTQGNGPEAPALLRARPELSPRFISADDAAVFAHDLIGNRRDKEYGGFILSRPITTTQHSLFRAAPACSTPPMY</sequence>
<dbReference type="AlphaFoldDB" id="A0A9Q6YDZ0"/>
<organism evidence="1 2">
    <name type="scientific">Pseudomonas fragi</name>
    <dbReference type="NCBI Taxonomy" id="296"/>
    <lineage>
        <taxon>Bacteria</taxon>
        <taxon>Pseudomonadati</taxon>
        <taxon>Pseudomonadota</taxon>
        <taxon>Gammaproteobacteria</taxon>
        <taxon>Pseudomonadales</taxon>
        <taxon>Pseudomonadaceae</taxon>
        <taxon>Pseudomonas</taxon>
    </lineage>
</organism>
<evidence type="ECO:0000313" key="1">
    <source>
        <dbReference type="EMBL" id="QPL30384.1"/>
    </source>
</evidence>
<dbReference type="Proteomes" id="UP000594467">
    <property type="component" value="Chromosome"/>
</dbReference>